<evidence type="ECO:0000313" key="1">
    <source>
        <dbReference type="EMBL" id="MEM5404063.1"/>
    </source>
</evidence>
<evidence type="ECO:0000313" key="2">
    <source>
        <dbReference type="Proteomes" id="UP001392318"/>
    </source>
</evidence>
<protein>
    <submittedName>
        <fullName evidence="1">MFS transporter</fullName>
    </submittedName>
</protein>
<comment type="caution">
    <text evidence="1">The sequence shown here is derived from an EMBL/GenBank/DDBJ whole genome shotgun (WGS) entry which is preliminary data.</text>
</comment>
<organism evidence="1 2">
    <name type="scientific">Paraburkholderia unamae</name>
    <dbReference type="NCBI Taxonomy" id="219649"/>
    <lineage>
        <taxon>Bacteria</taxon>
        <taxon>Pseudomonadati</taxon>
        <taxon>Pseudomonadota</taxon>
        <taxon>Betaproteobacteria</taxon>
        <taxon>Burkholderiales</taxon>
        <taxon>Burkholderiaceae</taxon>
        <taxon>Paraburkholderia</taxon>
    </lineage>
</organism>
<accession>A0ACC6RRT7</accession>
<name>A0ACC6RRT7_9BURK</name>
<gene>
    <name evidence="1" type="ORF">VSR83_29210</name>
</gene>
<keyword evidence="2" id="KW-1185">Reference proteome</keyword>
<dbReference type="EMBL" id="JAYMRU010000026">
    <property type="protein sequence ID" value="MEM5404063.1"/>
    <property type="molecule type" value="Genomic_DNA"/>
</dbReference>
<sequence length="483" mass="49053">MQMHETHEIHDTHETHRRAQQRRVLWATSISYVVVILDTSIVNVALERIAASLAGGVAGLQWVVNAYTLTFASLLLSGGTLGDRLGARRVYMAGLAVFTAASALCGAAPSLALLTLGRVLQGMGAALLVPASMALINGACANARERAAAFGVWAGLGGVAMAAGPLLGGVLIGLVGWRSIFLLNVPVCLAGIVMAARAAPQPCPGAPRRLDLAAQTAAIAALALLNAAIIEAPGHGWRAPLVVGGLVLAGGAAIVFVALEKHRAQPMLPLGFFRDSVFSAAVLVSMISAFTFYGLLFGLSLYLQQERGYAPLRAGLAFLPLTVVVPLGSLLSRRAVARLGPRALVALACLLAAAGYLGAAACGATGRYDLLALPLPAIGFAASLITPAATAALMATVDQGRAGIAAGVLNAARQTGAALGVAVAGAMIAGRASIGAGMRVNLLIAAVLSAGAAWAWWRAWSHQAAHGAQSHGAKKTRAGKPCA</sequence>
<reference evidence="1" key="1">
    <citation type="submission" date="2024-01" db="EMBL/GenBank/DDBJ databases">
        <title>The diversity of rhizobia nodulating Mimosa spp. in eleven states of Brazil covering several biomes is determined by host plant, location, and edaphic factors.</title>
        <authorList>
            <person name="Rouws L."/>
            <person name="Barauna A."/>
            <person name="Beukes C."/>
            <person name="De Faria S.M."/>
            <person name="Gross E."/>
            <person name="Dos Reis Junior F.B."/>
            <person name="Simon M."/>
            <person name="Maluk M."/>
            <person name="Odee D.W."/>
            <person name="Kenicer G."/>
            <person name="Young J.P.W."/>
            <person name="Reis V.M."/>
            <person name="Zilli J."/>
            <person name="James E.K."/>
        </authorList>
    </citation>
    <scope>NUCLEOTIDE SEQUENCE</scope>
    <source>
        <strain evidence="1">JPY452</strain>
    </source>
</reference>
<dbReference type="Proteomes" id="UP001392318">
    <property type="component" value="Unassembled WGS sequence"/>
</dbReference>
<proteinExistence type="predicted"/>